<dbReference type="GeneID" id="120277009"/>
<evidence type="ECO:0000313" key="3">
    <source>
        <dbReference type="RefSeq" id="XP_039139684.1"/>
    </source>
</evidence>
<dbReference type="RefSeq" id="XP_039139684.1">
    <property type="nucleotide sequence ID" value="XM_039283750.1"/>
</dbReference>
<gene>
    <name evidence="3" type="primary">LOC120277009</name>
</gene>
<feature type="compositionally biased region" description="Polar residues" evidence="1">
    <location>
        <begin position="169"/>
        <end position="183"/>
    </location>
</feature>
<dbReference type="Proteomes" id="UP001515500">
    <property type="component" value="Chromosome 15"/>
</dbReference>
<accession>A0AB40CIF2</accession>
<evidence type="ECO:0000256" key="1">
    <source>
        <dbReference type="SAM" id="MobiDB-lite"/>
    </source>
</evidence>
<dbReference type="AlphaFoldDB" id="A0AB40CIF2"/>
<evidence type="ECO:0000313" key="2">
    <source>
        <dbReference type="Proteomes" id="UP001515500"/>
    </source>
</evidence>
<dbReference type="PANTHER" id="PTHR33318:SF7">
    <property type="entry name" value="PROTEIN JASON"/>
    <property type="match status" value="1"/>
</dbReference>
<organism evidence="2 3">
    <name type="scientific">Dioscorea cayennensis subsp. rotundata</name>
    <name type="common">White Guinea yam</name>
    <name type="synonym">Dioscorea rotundata</name>
    <dbReference type="NCBI Taxonomy" id="55577"/>
    <lineage>
        <taxon>Eukaryota</taxon>
        <taxon>Viridiplantae</taxon>
        <taxon>Streptophyta</taxon>
        <taxon>Embryophyta</taxon>
        <taxon>Tracheophyta</taxon>
        <taxon>Spermatophyta</taxon>
        <taxon>Magnoliopsida</taxon>
        <taxon>Liliopsida</taxon>
        <taxon>Dioscoreales</taxon>
        <taxon>Dioscoreaceae</taxon>
        <taxon>Dioscorea</taxon>
    </lineage>
</organism>
<feature type="region of interest" description="Disordered" evidence="1">
    <location>
        <begin position="98"/>
        <end position="119"/>
    </location>
</feature>
<feature type="region of interest" description="Disordered" evidence="1">
    <location>
        <begin position="136"/>
        <end position="203"/>
    </location>
</feature>
<name>A0AB40CIF2_DIOCR</name>
<dbReference type="InterPro" id="IPR039300">
    <property type="entry name" value="JASON"/>
</dbReference>
<feature type="region of interest" description="Disordered" evidence="1">
    <location>
        <begin position="357"/>
        <end position="383"/>
    </location>
</feature>
<dbReference type="GO" id="GO:0007142">
    <property type="term" value="P:male meiosis II"/>
    <property type="evidence" value="ECO:0007669"/>
    <property type="project" value="InterPro"/>
</dbReference>
<dbReference type="PANTHER" id="PTHR33318">
    <property type="entry name" value="ASPARTYL/GLUTAMYL-TRNA(ASN/GLN) AMIDOTRANSFERASE SUBUNIT"/>
    <property type="match status" value="1"/>
</dbReference>
<protein>
    <submittedName>
        <fullName evidence="3">Protein JASON-like isoform X1</fullName>
    </submittedName>
</protein>
<reference evidence="3" key="1">
    <citation type="submission" date="2025-08" db="UniProtKB">
        <authorList>
            <consortium name="RefSeq"/>
        </authorList>
    </citation>
    <scope>IDENTIFICATION</scope>
</reference>
<proteinExistence type="predicted"/>
<keyword evidence="2" id="KW-1185">Reference proteome</keyword>
<sequence>MGCFFACFRMKDENQRTNQMVSQSISTKNRDPLVSRHQLGSVFLAEEKENGSSCERVERSNLRDSFQKEDLIDNELKNEAKFLKSCGALLETPGEIRKASQRTVSHNPHEEKSSSNFHSWLPGTSLNKLLWDEPLDHHSSSPKKHVYEDSQSPGKVYGRSVNFEDKKQMSGSASPSHPESQAKQVGPKPLPSPYPTPLKLNDEMQTPGTVYPTKLENFGTGKNVRIRTQYLYPVLNPVENTSQWKALSGGSHLQVQSSEIIVQGRGPDAGENKQQLNKMHTLTPKDSKSSLSPGIASPIAKGNQNIEMSYDDKYVSCNSPSSVIPLLDNREKVFLRPNDEQLVVSSLSQWLKPLPANAERGKDHDTINENSHSGKSPSGDRPILGTVAAHWNEDEPSHISPKWWDGNGIPNSTNKYKEQDQKVKWHATPFEERLEKALSEEKLFPPRENLEAKIMEFDYEGEESDTAAS</sequence>